<evidence type="ECO:0000313" key="4">
    <source>
        <dbReference type="Proteomes" id="UP000005801"/>
    </source>
</evidence>
<evidence type="ECO:0000313" key="3">
    <source>
        <dbReference type="EMBL" id="EDM78469.1"/>
    </source>
</evidence>
<sequence>MWLQAFQDSLSEPLLPADMGTLPAQSRGLPGVVIFDYDNDGDEDIFVTNGPGGDNALLQSNFAQSGELTFSDQAVSAGVATTDIDASGACFGDIDNDGDDDLFVVAHEDQHVMFENNGDGTFTDVTTDAISDDSLSGTSCSMADIDNDGYLDVVVSHVWDQNLLFECFSPGFTLNQPTEVYLNNGNNTFTEVSAASGLLELGGVPDGAQGASWAVALVDYDLDGDVDVMQADDQCAFNPASVPGGFDRGFNQLWENDGAGNFTAVTVEAGLAIPGAWMGLSYADYDRDGNLDFFSTNMGDWFPVDFGNLAGVGYAVSRQFYGQDDGTFVDSVGQDFITTPFGWGTSSEDFDNDGDHDVVSLGALHTIVTREASNTGTIFINDGDGHFDVTVDALGTDRALRADHGVAAGDLNGDGLVDIVTASASDADPNGPIPFIKYTDIGRTTGSVFDEYAGFWPLMYGNGVDGFVWGGHTLPNGTISIEVNDTDTANQSVKIDTLGSFGITDAGVVNRSGFGAVIRFEPKWQKAALKPVVGGSSHSSQDSEVLTFGLGSANKGVAEVLWPGGVRNRLYGVKAGEHIVFPEIPCSYDDQNMSKWAYSCCVSESLWDLRQAGVLTKKMAFRFYKSAIKAWHKAH</sequence>
<protein>
    <submittedName>
        <fullName evidence="3">ASPIC/UnbV</fullName>
    </submittedName>
</protein>
<proteinExistence type="predicted"/>
<keyword evidence="4" id="KW-1185">Reference proteome</keyword>
<accession>A6G6J2</accession>
<feature type="domain" description="ASPIC/UnbV" evidence="2">
    <location>
        <begin position="513"/>
        <end position="577"/>
    </location>
</feature>
<organism evidence="3 4">
    <name type="scientific">Plesiocystis pacifica SIR-1</name>
    <dbReference type="NCBI Taxonomy" id="391625"/>
    <lineage>
        <taxon>Bacteria</taxon>
        <taxon>Pseudomonadati</taxon>
        <taxon>Myxococcota</taxon>
        <taxon>Polyangia</taxon>
        <taxon>Nannocystales</taxon>
        <taxon>Nannocystaceae</taxon>
        <taxon>Plesiocystis</taxon>
    </lineage>
</organism>
<name>A6G6J2_9BACT</name>
<dbReference type="InterPro" id="IPR013517">
    <property type="entry name" value="FG-GAP"/>
</dbReference>
<reference evidence="3 4" key="1">
    <citation type="submission" date="2007-06" db="EMBL/GenBank/DDBJ databases">
        <authorList>
            <person name="Shimkets L."/>
            <person name="Ferriera S."/>
            <person name="Johnson J."/>
            <person name="Kravitz S."/>
            <person name="Beeson K."/>
            <person name="Sutton G."/>
            <person name="Rogers Y.-H."/>
            <person name="Friedman R."/>
            <person name="Frazier M."/>
            <person name="Venter J.C."/>
        </authorList>
    </citation>
    <scope>NUCLEOTIDE SEQUENCE [LARGE SCALE GENOMIC DNA]</scope>
    <source>
        <strain evidence="3 4">SIR-1</strain>
    </source>
</reference>
<dbReference type="Pfam" id="PF07593">
    <property type="entry name" value="UnbV_ASPIC"/>
    <property type="match status" value="1"/>
</dbReference>
<dbReference type="PANTHER" id="PTHR16026:SF0">
    <property type="entry name" value="CARTILAGE ACIDIC PROTEIN 1"/>
    <property type="match status" value="1"/>
</dbReference>
<dbReference type="eggNOG" id="COG0457">
    <property type="taxonomic scope" value="Bacteria"/>
</dbReference>
<comment type="caution">
    <text evidence="3">The sequence shown here is derived from an EMBL/GenBank/DDBJ whole genome shotgun (WGS) entry which is preliminary data.</text>
</comment>
<dbReference type="AlphaFoldDB" id="A6G6J2"/>
<dbReference type="InterPro" id="IPR028994">
    <property type="entry name" value="Integrin_alpha_N"/>
</dbReference>
<dbReference type="EMBL" id="ABCS01000030">
    <property type="protein sequence ID" value="EDM78469.1"/>
    <property type="molecule type" value="Genomic_DNA"/>
</dbReference>
<dbReference type="InterPro" id="IPR011519">
    <property type="entry name" value="UnbV_ASPIC"/>
</dbReference>
<dbReference type="Proteomes" id="UP000005801">
    <property type="component" value="Unassembled WGS sequence"/>
</dbReference>
<gene>
    <name evidence="3" type="ORF">PPSIR1_33179</name>
</gene>
<dbReference type="Pfam" id="PF13517">
    <property type="entry name" value="FG-GAP_3"/>
    <property type="match status" value="3"/>
</dbReference>
<dbReference type="InterPro" id="IPR027039">
    <property type="entry name" value="Crtac1"/>
</dbReference>
<evidence type="ECO:0000256" key="1">
    <source>
        <dbReference type="ARBA" id="ARBA00022729"/>
    </source>
</evidence>
<dbReference type="PANTHER" id="PTHR16026">
    <property type="entry name" value="CARTILAGE ACIDIC PROTEIN 1"/>
    <property type="match status" value="1"/>
</dbReference>
<dbReference type="STRING" id="391625.PPSIR1_33179"/>
<dbReference type="Gene3D" id="2.130.10.130">
    <property type="entry name" value="Integrin alpha, N-terminal"/>
    <property type="match status" value="2"/>
</dbReference>
<keyword evidence="1" id="KW-0732">Signal</keyword>
<evidence type="ECO:0000259" key="2">
    <source>
        <dbReference type="Pfam" id="PF07593"/>
    </source>
</evidence>
<dbReference type="SUPFAM" id="SSF69318">
    <property type="entry name" value="Integrin alpha N-terminal domain"/>
    <property type="match status" value="1"/>
</dbReference>